<dbReference type="EMBL" id="JBHMCT010000045">
    <property type="protein sequence ID" value="MFB9558610.1"/>
    <property type="molecule type" value="Genomic_DNA"/>
</dbReference>
<sequence length="67" mass="6934">MTSPAPRNLPPQMCPPEYVGRCAVCQADCHRYGPGGNPLCQKHQALAPALQKKPTASAAGPAPLTPA</sequence>
<evidence type="ECO:0000313" key="1">
    <source>
        <dbReference type="EMBL" id="MFB9558610.1"/>
    </source>
</evidence>
<dbReference type="RefSeq" id="WP_382746207.1">
    <property type="nucleotide sequence ID" value="NZ_JBHMCT010000045.1"/>
</dbReference>
<comment type="caution">
    <text evidence="1">The sequence shown here is derived from an EMBL/GenBank/DDBJ whole genome shotgun (WGS) entry which is preliminary data.</text>
</comment>
<name>A0ABV5QYJ8_9ACTN</name>
<keyword evidence="2" id="KW-1185">Reference proteome</keyword>
<protein>
    <submittedName>
        <fullName evidence="1">Uncharacterized protein</fullName>
    </submittedName>
</protein>
<evidence type="ECO:0000313" key="2">
    <source>
        <dbReference type="Proteomes" id="UP001589716"/>
    </source>
</evidence>
<accession>A0ABV5QYJ8</accession>
<proteinExistence type="predicted"/>
<reference evidence="1 2" key="1">
    <citation type="submission" date="2024-09" db="EMBL/GenBank/DDBJ databases">
        <authorList>
            <person name="Sun Q."/>
            <person name="Mori K."/>
        </authorList>
    </citation>
    <scope>NUCLEOTIDE SEQUENCE [LARGE SCALE GENOMIC DNA]</scope>
    <source>
        <strain evidence="1 2">JCM 4414</strain>
    </source>
</reference>
<organism evidence="1 2">
    <name type="scientific">Streptomyces roseoviridis</name>
    <dbReference type="NCBI Taxonomy" id="67361"/>
    <lineage>
        <taxon>Bacteria</taxon>
        <taxon>Bacillati</taxon>
        <taxon>Actinomycetota</taxon>
        <taxon>Actinomycetes</taxon>
        <taxon>Kitasatosporales</taxon>
        <taxon>Streptomycetaceae</taxon>
        <taxon>Streptomyces</taxon>
    </lineage>
</organism>
<gene>
    <name evidence="1" type="ORF">ACFFTP_31075</name>
</gene>
<dbReference type="Proteomes" id="UP001589716">
    <property type="component" value="Unassembled WGS sequence"/>
</dbReference>